<name>A0A382HI04_9ZZZZ</name>
<dbReference type="EMBL" id="UINC01061096">
    <property type="protein sequence ID" value="SVB86303.1"/>
    <property type="molecule type" value="Genomic_DNA"/>
</dbReference>
<reference evidence="1" key="1">
    <citation type="submission" date="2018-05" db="EMBL/GenBank/DDBJ databases">
        <authorList>
            <person name="Lanie J.A."/>
            <person name="Ng W.-L."/>
            <person name="Kazmierczak K.M."/>
            <person name="Andrzejewski T.M."/>
            <person name="Davidsen T.M."/>
            <person name="Wayne K.J."/>
            <person name="Tettelin H."/>
            <person name="Glass J.I."/>
            <person name="Rusch D."/>
            <person name="Podicherti R."/>
            <person name="Tsui H.-C.T."/>
            <person name="Winkler M.E."/>
        </authorList>
    </citation>
    <scope>NUCLEOTIDE SEQUENCE</scope>
</reference>
<accession>A0A382HI04</accession>
<sequence>MPYSHVNMLRAIITWMPYLTNTDLEQFSKECLTMLDKRRQAEYLSKLKCRDIPIQSNRHDT</sequence>
<proteinExistence type="predicted"/>
<gene>
    <name evidence="1" type="ORF">METZ01_LOCUS239157</name>
</gene>
<evidence type="ECO:0000313" key="1">
    <source>
        <dbReference type="EMBL" id="SVB86303.1"/>
    </source>
</evidence>
<protein>
    <submittedName>
        <fullName evidence="1">Uncharacterized protein</fullName>
    </submittedName>
</protein>
<dbReference type="AlphaFoldDB" id="A0A382HI04"/>
<organism evidence="1">
    <name type="scientific">marine metagenome</name>
    <dbReference type="NCBI Taxonomy" id="408172"/>
    <lineage>
        <taxon>unclassified sequences</taxon>
        <taxon>metagenomes</taxon>
        <taxon>ecological metagenomes</taxon>
    </lineage>
</organism>